<accession>G3A6D2</accession>
<evidence type="ECO:0000256" key="1">
    <source>
        <dbReference type="SAM" id="MobiDB-lite"/>
    </source>
</evidence>
<gene>
    <name evidence="2" type="ORF">RALSY_40219</name>
</gene>
<protein>
    <submittedName>
        <fullName evidence="2">Uncharacterized protein</fullName>
    </submittedName>
</protein>
<name>G3A6D2_9RALS</name>
<dbReference type="AlphaFoldDB" id="G3A6D2"/>
<dbReference type="EMBL" id="FR854089">
    <property type="protein sequence ID" value="CCA86019.1"/>
    <property type="molecule type" value="Genomic_DNA"/>
</dbReference>
<feature type="region of interest" description="Disordered" evidence="1">
    <location>
        <begin position="1"/>
        <end position="22"/>
    </location>
</feature>
<sequence length="76" mass="8323">MPWFAGAGRRGRVPKKKNALIPETARYQGKYGHGSLFPGRERTHEGPVHSQVTWTVPGECKPLSTLRQLVGVAGGR</sequence>
<reference evidence="2" key="2">
    <citation type="submission" date="2011-04" db="EMBL/GenBank/DDBJ databases">
        <authorList>
            <person name="Genoscope - CEA"/>
        </authorList>
    </citation>
    <scope>NUCLEOTIDE SEQUENCE</scope>
    <source>
        <strain evidence="2">R24</strain>
    </source>
</reference>
<proteinExistence type="predicted"/>
<organism evidence="2">
    <name type="scientific">Ralstonia syzygii R24</name>
    <dbReference type="NCBI Taxonomy" id="907261"/>
    <lineage>
        <taxon>Bacteria</taxon>
        <taxon>Pseudomonadati</taxon>
        <taxon>Pseudomonadota</taxon>
        <taxon>Betaproteobacteria</taxon>
        <taxon>Burkholderiales</taxon>
        <taxon>Burkholderiaceae</taxon>
        <taxon>Ralstonia</taxon>
        <taxon>Ralstonia solanacearum species complex</taxon>
    </lineage>
</organism>
<reference evidence="2" key="1">
    <citation type="journal article" date="2011" name="PLoS ONE">
        <title>Ralstonia syzygii, the Blood Disease Bacterium and some Asian R. solanacearum strains form a single genomic species despite divergent lifestyles.</title>
        <authorList>
            <person name="Remenant B."/>
            <person name="de Cambiaire J.C."/>
            <person name="Cellier G."/>
            <person name="Jacobs J.M."/>
            <person name="Mangenot S."/>
            <person name="Barbe V."/>
            <person name="Lajus A."/>
            <person name="Vallenet D."/>
            <person name="Medigue C."/>
            <person name="Fegan M."/>
            <person name="Allen C."/>
            <person name="Prior P."/>
        </authorList>
    </citation>
    <scope>NUCLEOTIDE SEQUENCE</scope>
    <source>
        <strain evidence="2">R24</strain>
    </source>
</reference>
<feature type="compositionally biased region" description="Basic residues" evidence="1">
    <location>
        <begin position="9"/>
        <end position="18"/>
    </location>
</feature>
<evidence type="ECO:0000313" key="2">
    <source>
        <dbReference type="EMBL" id="CCA86019.1"/>
    </source>
</evidence>